<reference evidence="2 3" key="1">
    <citation type="submission" date="2021-06" db="EMBL/GenBank/DDBJ databases">
        <authorList>
            <person name="Palmer J.M."/>
        </authorList>
    </citation>
    <scope>NUCLEOTIDE SEQUENCE [LARGE SCALE GENOMIC DNA]</scope>
    <source>
        <strain evidence="2 3">GA_2019</strain>
        <tissue evidence="2">Muscle</tissue>
    </source>
</reference>
<organism evidence="2 3">
    <name type="scientific">Goodea atripinnis</name>
    <dbReference type="NCBI Taxonomy" id="208336"/>
    <lineage>
        <taxon>Eukaryota</taxon>
        <taxon>Metazoa</taxon>
        <taxon>Chordata</taxon>
        <taxon>Craniata</taxon>
        <taxon>Vertebrata</taxon>
        <taxon>Euteleostomi</taxon>
        <taxon>Actinopterygii</taxon>
        <taxon>Neopterygii</taxon>
        <taxon>Teleostei</taxon>
        <taxon>Neoteleostei</taxon>
        <taxon>Acanthomorphata</taxon>
        <taxon>Ovalentaria</taxon>
        <taxon>Atherinomorphae</taxon>
        <taxon>Cyprinodontiformes</taxon>
        <taxon>Goodeidae</taxon>
        <taxon>Goodea</taxon>
    </lineage>
</organism>
<name>A0ABV0NVZ2_9TELE</name>
<protein>
    <submittedName>
        <fullName evidence="2">Uncharacterized protein</fullName>
    </submittedName>
</protein>
<comment type="caution">
    <text evidence="2">The sequence shown here is derived from an EMBL/GenBank/DDBJ whole genome shotgun (WGS) entry which is preliminary data.</text>
</comment>
<feature type="compositionally biased region" description="Polar residues" evidence="1">
    <location>
        <begin position="130"/>
        <end position="145"/>
    </location>
</feature>
<keyword evidence="3" id="KW-1185">Reference proteome</keyword>
<evidence type="ECO:0000256" key="1">
    <source>
        <dbReference type="SAM" id="MobiDB-lite"/>
    </source>
</evidence>
<feature type="compositionally biased region" description="Basic and acidic residues" evidence="1">
    <location>
        <begin position="252"/>
        <end position="265"/>
    </location>
</feature>
<proteinExistence type="predicted"/>
<sequence length="394" mass="44226">MDEMIQFEKKMEDVKTRVYTYDKAVERYPALFQLFFIGHNTYSVSYCMKRNKLKRNKTTLSKEGPHHVQTAVIVVSDRQENPSAADSEEKKSSLCRGFKIAPVFSPTTQRRKHEGSSDAESDRPEHKSMPPSQSGDVKSPRTGSHLTGKRGAVVSSWRLSSNLESCLEEIQKSNPAFPVPTVFSTLLKKASEVQQESGPAGEILQLYLPDCMYSSGINKGPDSIHLLPFQSGHCFHPESSQTHLKEKSRRGLVSERLPKRPKSDLAAEAVVGHCLQSGQDEKKQPRRTKLSCSQQSWSPVGLGNSCPTNLGWMNRNTPDTELIKASDQVQGGKACYILIRFDNRGVSVPLQIFQAKPKEMYRFGVRCQISFRFTPKNSKSLIIQRDSVKSSELM</sequence>
<evidence type="ECO:0000313" key="2">
    <source>
        <dbReference type="EMBL" id="MEQ2175136.1"/>
    </source>
</evidence>
<dbReference type="Proteomes" id="UP001476798">
    <property type="component" value="Unassembled WGS sequence"/>
</dbReference>
<evidence type="ECO:0000313" key="3">
    <source>
        <dbReference type="Proteomes" id="UP001476798"/>
    </source>
</evidence>
<dbReference type="EMBL" id="JAHRIO010051076">
    <property type="protein sequence ID" value="MEQ2175136.1"/>
    <property type="molecule type" value="Genomic_DNA"/>
</dbReference>
<accession>A0ABV0NVZ2</accession>
<feature type="compositionally biased region" description="Basic and acidic residues" evidence="1">
    <location>
        <begin position="114"/>
        <end position="128"/>
    </location>
</feature>
<feature type="region of interest" description="Disordered" evidence="1">
    <location>
        <begin position="238"/>
        <end position="265"/>
    </location>
</feature>
<feature type="region of interest" description="Disordered" evidence="1">
    <location>
        <begin position="105"/>
        <end position="151"/>
    </location>
</feature>
<gene>
    <name evidence="2" type="ORF">GOODEAATRI_015108</name>
</gene>